<organism evidence="4 5">
    <name type="scientific">Leptospira harrisiae</name>
    <dbReference type="NCBI Taxonomy" id="2023189"/>
    <lineage>
        <taxon>Bacteria</taxon>
        <taxon>Pseudomonadati</taxon>
        <taxon>Spirochaetota</taxon>
        <taxon>Spirochaetia</taxon>
        <taxon>Leptospirales</taxon>
        <taxon>Leptospiraceae</taxon>
        <taxon>Leptospira</taxon>
    </lineage>
</organism>
<dbReference type="InterPro" id="IPR012677">
    <property type="entry name" value="Nucleotide-bd_a/b_plait_sf"/>
</dbReference>
<dbReference type="RefSeq" id="WP_100742764.1">
    <property type="nucleotide sequence ID" value="NZ_NPDW01000001.1"/>
</dbReference>
<reference evidence="4 5" key="1">
    <citation type="submission" date="2017-07" db="EMBL/GenBank/DDBJ databases">
        <title>Leptospira spp. isolated from tropical soils.</title>
        <authorList>
            <person name="Thibeaux R."/>
            <person name="Iraola G."/>
            <person name="Ferres I."/>
            <person name="Bierque E."/>
            <person name="Girault D."/>
            <person name="Soupe-Gilbert M.-E."/>
            <person name="Picardeau M."/>
            <person name="Goarant C."/>
        </authorList>
    </citation>
    <scope>NUCLEOTIDE SEQUENCE [LARGE SCALE GENOMIC DNA]</scope>
    <source>
        <strain evidence="4 5">FH2-B-A1</strain>
    </source>
</reference>
<protein>
    <submittedName>
        <fullName evidence="4">RNA-binding protein</fullName>
    </submittedName>
</protein>
<dbReference type="Proteomes" id="UP000232145">
    <property type="component" value="Unassembled WGS sequence"/>
</dbReference>
<name>A0A2N0ANE6_9LEPT</name>
<dbReference type="Gene3D" id="3.30.70.330">
    <property type="match status" value="1"/>
</dbReference>
<sequence length="122" mass="12801">MKLSIGNLPQSLTEEALEKLLSAHGKVEHLQIKRDKITKVSLGYGTADMADAEATKAISALNGKEIEGKAIVLVNQEDLTKSQNEAAKKKGSPAVSKPTFGRNQTSGGGNTGVQRRGGSRGS</sequence>
<keyword evidence="1" id="KW-0694">RNA-binding</keyword>
<dbReference type="EMBL" id="NPDX01000001">
    <property type="protein sequence ID" value="PJZ85852.1"/>
    <property type="molecule type" value="Genomic_DNA"/>
</dbReference>
<comment type="caution">
    <text evidence="4">The sequence shown here is derived from an EMBL/GenBank/DDBJ whole genome shotgun (WGS) entry which is preliminary data.</text>
</comment>
<dbReference type="SUPFAM" id="SSF54928">
    <property type="entry name" value="RNA-binding domain, RBD"/>
    <property type="match status" value="1"/>
</dbReference>
<keyword evidence="5" id="KW-1185">Reference proteome</keyword>
<proteinExistence type="predicted"/>
<feature type="region of interest" description="Disordered" evidence="2">
    <location>
        <begin position="82"/>
        <end position="122"/>
    </location>
</feature>
<dbReference type="InterPro" id="IPR050502">
    <property type="entry name" value="Euk_RNA-bind_prot"/>
</dbReference>
<evidence type="ECO:0000313" key="5">
    <source>
        <dbReference type="Proteomes" id="UP000232145"/>
    </source>
</evidence>
<evidence type="ECO:0000256" key="2">
    <source>
        <dbReference type="SAM" id="MobiDB-lite"/>
    </source>
</evidence>
<dbReference type="PROSITE" id="PS50102">
    <property type="entry name" value="RRM"/>
    <property type="match status" value="1"/>
</dbReference>
<dbReference type="InterPro" id="IPR035979">
    <property type="entry name" value="RBD_domain_sf"/>
</dbReference>
<gene>
    <name evidence="4" type="ORF">CH364_06580</name>
</gene>
<dbReference type="Pfam" id="PF00076">
    <property type="entry name" value="RRM_1"/>
    <property type="match status" value="1"/>
</dbReference>
<evidence type="ECO:0000259" key="3">
    <source>
        <dbReference type="PROSITE" id="PS50102"/>
    </source>
</evidence>
<dbReference type="GO" id="GO:0003729">
    <property type="term" value="F:mRNA binding"/>
    <property type="evidence" value="ECO:0007669"/>
    <property type="project" value="TreeGrafter"/>
</dbReference>
<dbReference type="PANTHER" id="PTHR48025">
    <property type="entry name" value="OS02G0815200 PROTEIN"/>
    <property type="match status" value="1"/>
</dbReference>
<evidence type="ECO:0000313" key="4">
    <source>
        <dbReference type="EMBL" id="PJZ85852.1"/>
    </source>
</evidence>
<evidence type="ECO:0000256" key="1">
    <source>
        <dbReference type="ARBA" id="ARBA00022884"/>
    </source>
</evidence>
<dbReference type="InterPro" id="IPR000504">
    <property type="entry name" value="RRM_dom"/>
</dbReference>
<dbReference type="AlphaFoldDB" id="A0A2N0ANE6"/>
<accession>A0A2N0ANE6</accession>
<dbReference type="PANTHER" id="PTHR48025:SF1">
    <property type="entry name" value="RRM DOMAIN-CONTAINING PROTEIN"/>
    <property type="match status" value="1"/>
</dbReference>
<dbReference type="OrthoDB" id="345577at2"/>
<dbReference type="SMART" id="SM00360">
    <property type="entry name" value="RRM"/>
    <property type="match status" value="1"/>
</dbReference>
<feature type="domain" description="RRM" evidence="3">
    <location>
        <begin position="1"/>
        <end position="78"/>
    </location>
</feature>